<evidence type="ECO:0000313" key="3">
    <source>
        <dbReference type="EMBL" id="KKK62311.1"/>
    </source>
</evidence>
<gene>
    <name evidence="3" type="ORF">LCGC14_3005600</name>
</gene>
<sequence>EGEEQVSAAETALAAAIAARAEMTDDLTRAKTALDAALAERAAALEARDDSAARLAEALSRSTQAETELAAISDALDAANAARLAFEGDLDDARARLAEAEADVTRLREAAGAEATERDRLSAALQAAQSELAALSGTADAAADLREQLEAALAAKLAAERSRDTEMTEAERRAVLLETARRELAEEEAVSLDARREVAALNGQVAELRQQLGTLQGLLDLASEQDAAKDVRIETLGAQLNEAMARALMEEQRRVTLEESELERLERYQSEFFGRLRDLLSDREGVQIAGDRFVFSSEVLFPSGSAELSQAGRDQIRRVAGLLQEVSKEIPDSIDWVIRVDGHTDDVPLRGTGRYSDNWELSQG</sequence>
<dbReference type="AlphaFoldDB" id="A0A0F8ZQW6"/>
<protein>
    <recommendedName>
        <fullName evidence="2">OmpA-like domain-containing protein</fullName>
    </recommendedName>
</protein>
<dbReference type="Gene3D" id="3.30.1330.60">
    <property type="entry name" value="OmpA-like domain"/>
    <property type="match status" value="1"/>
</dbReference>
<dbReference type="PANTHER" id="PTHR30329">
    <property type="entry name" value="STATOR ELEMENT OF FLAGELLAR MOTOR COMPLEX"/>
    <property type="match status" value="1"/>
</dbReference>
<dbReference type="InterPro" id="IPR050330">
    <property type="entry name" value="Bact_OuterMem_StrucFunc"/>
</dbReference>
<dbReference type="SUPFAM" id="SSF103088">
    <property type="entry name" value="OmpA-like"/>
    <property type="match status" value="1"/>
</dbReference>
<dbReference type="PROSITE" id="PS51123">
    <property type="entry name" value="OMPA_2"/>
    <property type="match status" value="1"/>
</dbReference>
<organism evidence="3">
    <name type="scientific">marine sediment metagenome</name>
    <dbReference type="NCBI Taxonomy" id="412755"/>
    <lineage>
        <taxon>unclassified sequences</taxon>
        <taxon>metagenomes</taxon>
        <taxon>ecological metagenomes</taxon>
    </lineage>
</organism>
<name>A0A0F8ZQW6_9ZZZZ</name>
<evidence type="ECO:0000259" key="2">
    <source>
        <dbReference type="PROSITE" id="PS51123"/>
    </source>
</evidence>
<feature type="non-terminal residue" evidence="3">
    <location>
        <position position="364"/>
    </location>
</feature>
<feature type="domain" description="OmpA-like" evidence="2">
    <location>
        <begin position="289"/>
        <end position="364"/>
    </location>
</feature>
<accession>A0A0F8ZQW6</accession>
<keyword evidence="1" id="KW-0175">Coiled coil</keyword>
<dbReference type="EMBL" id="LAZR01062055">
    <property type="protein sequence ID" value="KKK62311.1"/>
    <property type="molecule type" value="Genomic_DNA"/>
</dbReference>
<feature type="coiled-coil region" evidence="1">
    <location>
        <begin position="83"/>
        <end position="268"/>
    </location>
</feature>
<reference evidence="3" key="1">
    <citation type="journal article" date="2015" name="Nature">
        <title>Complex archaea that bridge the gap between prokaryotes and eukaryotes.</title>
        <authorList>
            <person name="Spang A."/>
            <person name="Saw J.H."/>
            <person name="Jorgensen S.L."/>
            <person name="Zaremba-Niedzwiedzka K."/>
            <person name="Martijn J."/>
            <person name="Lind A.E."/>
            <person name="van Eijk R."/>
            <person name="Schleper C."/>
            <person name="Guy L."/>
            <person name="Ettema T.J."/>
        </authorList>
    </citation>
    <scope>NUCLEOTIDE SEQUENCE</scope>
</reference>
<dbReference type="InterPro" id="IPR006665">
    <property type="entry name" value="OmpA-like"/>
</dbReference>
<comment type="caution">
    <text evidence="3">The sequence shown here is derived from an EMBL/GenBank/DDBJ whole genome shotgun (WGS) entry which is preliminary data.</text>
</comment>
<feature type="non-terminal residue" evidence="3">
    <location>
        <position position="1"/>
    </location>
</feature>
<proteinExistence type="predicted"/>
<dbReference type="InterPro" id="IPR036737">
    <property type="entry name" value="OmpA-like_sf"/>
</dbReference>
<dbReference type="PANTHER" id="PTHR30329:SF21">
    <property type="entry name" value="LIPOPROTEIN YIAD-RELATED"/>
    <property type="match status" value="1"/>
</dbReference>
<evidence type="ECO:0000256" key="1">
    <source>
        <dbReference type="SAM" id="Coils"/>
    </source>
</evidence>